<proteinExistence type="predicted"/>
<protein>
    <submittedName>
        <fullName evidence="1">Uncharacterized protein</fullName>
    </submittedName>
</protein>
<gene>
    <name evidence="1" type="ORF">SEML1_0214</name>
</gene>
<dbReference type="RefSeq" id="WP_376754215.1">
    <property type="nucleotide sequence ID" value="NZ_CP124550.1"/>
</dbReference>
<sequence length="161" mass="18847">MVRSKEVSFGYIKSEGIDGACEAEVRRQLEQQDLELIWTKDVFMSYLNLREHQPILFDIRDDLNDIWKIQGAARLIGTTVRTMGVLGIEAIDRLMDVKLSIRDQFALPCEFDREKQMSYPNYMHAADDREQVEQDVKILVPEELPIVQQYNGVNRLTKRVW</sequence>
<dbReference type="InterPro" id="IPR036850">
    <property type="entry name" value="NDK-like_dom_sf"/>
</dbReference>
<evidence type="ECO:0000313" key="2">
    <source>
        <dbReference type="Proteomes" id="UP001177295"/>
    </source>
</evidence>
<keyword evidence="2" id="KW-1185">Reference proteome</keyword>
<dbReference type="Proteomes" id="UP001177295">
    <property type="component" value="Chromosome"/>
</dbReference>
<accession>A0ABY8WY80</accession>
<reference evidence="1 2" key="1">
    <citation type="journal article" date="2023" name="Cell">
        <title>Genetic manipulation of Patescibacteria provides mechanistic insights into microbial dark matter and the epibiotic lifestyle.</title>
        <authorList>
            <person name="Wang Y."/>
            <person name="Gallagher L.A."/>
            <person name="Andrade P.A."/>
            <person name="Liu A."/>
            <person name="Humphreys I.R."/>
            <person name="Turkarslan S."/>
            <person name="Cutler K.J."/>
            <person name="Arrieta-Ortiz M.L."/>
            <person name="Li Y."/>
            <person name="Radey M.C."/>
            <person name="McLean J.S."/>
            <person name="Cong Q."/>
            <person name="Baker D."/>
            <person name="Baliga N.S."/>
            <person name="Peterson S.B."/>
            <person name="Mougous J.D."/>
        </authorList>
    </citation>
    <scope>NUCLEOTIDE SEQUENCE [LARGE SCALE GENOMIC DNA]</scope>
    <source>
        <strain evidence="1 2">ML1</strain>
    </source>
</reference>
<name>A0ABY8WY80_9BACT</name>
<organism evidence="1 2">
    <name type="scientific">Candidatus Southlakia epibionticum</name>
    <dbReference type="NCBI Taxonomy" id="3043284"/>
    <lineage>
        <taxon>Bacteria</taxon>
        <taxon>Candidatus Saccharimonadota</taxon>
        <taxon>Candidatus Saccharimonadia</taxon>
        <taxon>Candidatus Saccharimonadales</taxon>
        <taxon>Candidatus Saccharimonadaceae</taxon>
        <taxon>Candidatus Southlakia</taxon>
    </lineage>
</organism>
<dbReference type="EMBL" id="CP124550">
    <property type="protein sequence ID" value="WIO45844.1"/>
    <property type="molecule type" value="Genomic_DNA"/>
</dbReference>
<dbReference type="SUPFAM" id="SSF54919">
    <property type="entry name" value="Nucleoside diphosphate kinase, NDK"/>
    <property type="match status" value="1"/>
</dbReference>
<evidence type="ECO:0000313" key="1">
    <source>
        <dbReference type="EMBL" id="WIO45844.1"/>
    </source>
</evidence>